<feature type="transmembrane region" description="Helical" evidence="1">
    <location>
        <begin position="288"/>
        <end position="311"/>
    </location>
</feature>
<keyword evidence="3" id="KW-1185">Reference proteome</keyword>
<reference evidence="2 3" key="1">
    <citation type="submission" date="2018-06" db="EMBL/GenBank/DDBJ databases">
        <title>Comparative genomics reveals the genomic features of Rhizophagus irregularis, R. cerebriforme, R. diaphanum and Gigaspora rosea, and their symbiotic lifestyle signature.</title>
        <authorList>
            <person name="Morin E."/>
            <person name="San Clemente H."/>
            <person name="Chen E.C.H."/>
            <person name="De La Providencia I."/>
            <person name="Hainaut M."/>
            <person name="Kuo A."/>
            <person name="Kohler A."/>
            <person name="Murat C."/>
            <person name="Tang N."/>
            <person name="Roy S."/>
            <person name="Loubradou J."/>
            <person name="Henrissat B."/>
            <person name="Grigoriev I.V."/>
            <person name="Corradi N."/>
            <person name="Roux C."/>
            <person name="Martin F.M."/>
        </authorList>
    </citation>
    <scope>NUCLEOTIDE SEQUENCE [LARGE SCALE GENOMIC DNA]</scope>
    <source>
        <strain evidence="2 3">DAOM 194757</strain>
    </source>
</reference>
<dbReference type="OrthoDB" id="533508at2759"/>
<sequence>MFIYAVIFEDNSDKNSKKPEIVKIYFWNEIHDKSENSIIGLLSSFEKSLNYYYFDFEILPPPTSSDYIYEPTLLKLYGKDLFHITIDYNFNEFHDYYYKYSLSLFKNGDIYNFVLMINQSASILVKLEKHNKNRKLTEKFLSETNLLVATVTPIKNPIEYDDFLSCLSYNLQHCGTYINPHDLYNTSFFFSWISEIWNFLKNSCPQIYNILAFPYMLCSSYFTIYSQETLILIFLLLNFATYPKDYTYRELFYFQDNPFTLLLDTPDYYKWWNVKALINFKWNTYGRLYYFIIWAIYSIYMSCFLIVSTIPEHKISWNNQAILLVSTIFFGIFHFIFEIRQFIHRPIVYVASPWNWFEDIFDSPIC</sequence>
<dbReference type="Proteomes" id="UP000266673">
    <property type="component" value="Unassembled WGS sequence"/>
</dbReference>
<organism evidence="2 3">
    <name type="scientific">Gigaspora rosea</name>
    <dbReference type="NCBI Taxonomy" id="44941"/>
    <lineage>
        <taxon>Eukaryota</taxon>
        <taxon>Fungi</taxon>
        <taxon>Fungi incertae sedis</taxon>
        <taxon>Mucoromycota</taxon>
        <taxon>Glomeromycotina</taxon>
        <taxon>Glomeromycetes</taxon>
        <taxon>Diversisporales</taxon>
        <taxon>Gigasporaceae</taxon>
        <taxon>Gigaspora</taxon>
    </lineage>
</organism>
<evidence type="ECO:0000313" key="2">
    <source>
        <dbReference type="EMBL" id="RIB23014.1"/>
    </source>
</evidence>
<evidence type="ECO:0000256" key="1">
    <source>
        <dbReference type="SAM" id="Phobius"/>
    </source>
</evidence>
<keyword evidence="1" id="KW-1133">Transmembrane helix</keyword>
<keyword evidence="1" id="KW-0472">Membrane</keyword>
<keyword evidence="1" id="KW-0812">Transmembrane</keyword>
<dbReference type="EMBL" id="QKWP01000282">
    <property type="protein sequence ID" value="RIB23014.1"/>
    <property type="molecule type" value="Genomic_DNA"/>
</dbReference>
<comment type="caution">
    <text evidence="2">The sequence shown here is derived from an EMBL/GenBank/DDBJ whole genome shotgun (WGS) entry which is preliminary data.</text>
</comment>
<protein>
    <submittedName>
        <fullName evidence="2">Uncharacterized protein</fullName>
    </submittedName>
</protein>
<evidence type="ECO:0000313" key="3">
    <source>
        <dbReference type="Proteomes" id="UP000266673"/>
    </source>
</evidence>
<dbReference type="AlphaFoldDB" id="A0A397VKK8"/>
<accession>A0A397VKK8</accession>
<proteinExistence type="predicted"/>
<feature type="transmembrane region" description="Helical" evidence="1">
    <location>
        <begin position="212"/>
        <end position="239"/>
    </location>
</feature>
<name>A0A397VKK8_9GLOM</name>
<feature type="transmembrane region" description="Helical" evidence="1">
    <location>
        <begin position="317"/>
        <end position="337"/>
    </location>
</feature>
<gene>
    <name evidence="2" type="ORF">C2G38_915445</name>
</gene>